<feature type="transmembrane region" description="Helical" evidence="2">
    <location>
        <begin position="72"/>
        <end position="91"/>
    </location>
</feature>
<keyword evidence="3" id="KW-0732">Signal</keyword>
<keyword evidence="6" id="KW-1185">Reference proteome</keyword>
<feature type="domain" description="Protein-glutamine gamma-glutamyltransferase-like C-terminal" evidence="4">
    <location>
        <begin position="155"/>
        <end position="220"/>
    </location>
</feature>
<evidence type="ECO:0000256" key="3">
    <source>
        <dbReference type="SAM" id="SignalP"/>
    </source>
</evidence>
<dbReference type="RefSeq" id="WP_091186170.1">
    <property type="nucleotide sequence ID" value="NZ_FNRY01000001.1"/>
</dbReference>
<dbReference type="OrthoDB" id="5198230at2"/>
<protein>
    <recommendedName>
        <fullName evidence="4">Protein-glutamine gamma-glutamyltransferase-like C-terminal domain-containing protein</fullName>
    </recommendedName>
</protein>
<reference evidence="5 6" key="1">
    <citation type="submission" date="2016-10" db="EMBL/GenBank/DDBJ databases">
        <authorList>
            <person name="de Groot N.N."/>
        </authorList>
    </citation>
    <scope>NUCLEOTIDE SEQUENCE [LARGE SCALE GENOMIC DNA]</scope>
    <source>
        <strain evidence="5 6">DSM 21799</strain>
    </source>
</reference>
<evidence type="ECO:0000259" key="4">
    <source>
        <dbReference type="Pfam" id="PF13559"/>
    </source>
</evidence>
<evidence type="ECO:0000313" key="5">
    <source>
        <dbReference type="EMBL" id="SEC24485.1"/>
    </source>
</evidence>
<proteinExistence type="predicted"/>
<evidence type="ECO:0000313" key="6">
    <source>
        <dbReference type="Proteomes" id="UP000199183"/>
    </source>
</evidence>
<accession>A0A1H4QXZ3</accession>
<sequence>MRRLFVVAAVLCVVIVLAAALQGAATFTAPRWDTSWRIAPSDLPERPAFDNADQSASPAPTPVHGAAHVNPLLVIVVLALIAVVVLAYILFRLRQRTPRRFTTSLTGAPQGDGGEVASTPAAEADVPPAVIRRGIAHALVQIREERPPGDAIIAAWLGLEESAEDSGLHRRPAETAAEFTAAAIARLGAEHEVRELLALYQGVRFGGHRATAADVVRATAYLETLRERWS</sequence>
<organism evidence="5 6">
    <name type="scientific">Paramicrobacterium humi</name>
    <dbReference type="NCBI Taxonomy" id="640635"/>
    <lineage>
        <taxon>Bacteria</taxon>
        <taxon>Bacillati</taxon>
        <taxon>Actinomycetota</taxon>
        <taxon>Actinomycetes</taxon>
        <taxon>Micrococcales</taxon>
        <taxon>Microbacteriaceae</taxon>
        <taxon>Paramicrobacterium</taxon>
    </lineage>
</organism>
<dbReference type="Pfam" id="PF13559">
    <property type="entry name" value="DUF4129"/>
    <property type="match status" value="1"/>
</dbReference>
<keyword evidence="2" id="KW-1133">Transmembrane helix</keyword>
<keyword evidence="2" id="KW-0472">Membrane</keyword>
<feature type="signal peptide" evidence="3">
    <location>
        <begin position="1"/>
        <end position="18"/>
    </location>
</feature>
<feature type="chain" id="PRO_5011450953" description="Protein-glutamine gamma-glutamyltransferase-like C-terminal domain-containing protein" evidence="3">
    <location>
        <begin position="19"/>
        <end position="230"/>
    </location>
</feature>
<dbReference type="EMBL" id="FNRY01000001">
    <property type="protein sequence ID" value="SEC24485.1"/>
    <property type="molecule type" value="Genomic_DNA"/>
</dbReference>
<dbReference type="Proteomes" id="UP000199183">
    <property type="component" value="Unassembled WGS sequence"/>
</dbReference>
<dbReference type="InterPro" id="IPR025403">
    <property type="entry name" value="TgpA-like_C"/>
</dbReference>
<keyword evidence="2" id="KW-0812">Transmembrane</keyword>
<evidence type="ECO:0000256" key="2">
    <source>
        <dbReference type="SAM" id="Phobius"/>
    </source>
</evidence>
<dbReference type="AlphaFoldDB" id="A0A1H4QXZ3"/>
<dbReference type="STRING" id="640635.SAMN04489806_2948"/>
<feature type="region of interest" description="Disordered" evidence="1">
    <location>
        <begin position="102"/>
        <end position="122"/>
    </location>
</feature>
<evidence type="ECO:0000256" key="1">
    <source>
        <dbReference type="SAM" id="MobiDB-lite"/>
    </source>
</evidence>
<gene>
    <name evidence="5" type="ORF">SAMN04489806_2948</name>
</gene>
<name>A0A1H4QXZ3_9MICO</name>